<sequence>MPKDPESVPKGPLHSPHTVGYAGAQGKITRARERLHIAPEWDGAWASRRERARRRHPIVALKTRTGARKSLAAVDARAGEHRDISDPFYPKFKITRA</sequence>
<accession>A0A4C1VVP8</accession>
<proteinExistence type="predicted"/>
<dbReference type="EMBL" id="BGZK01000418">
    <property type="protein sequence ID" value="GBP42462.1"/>
    <property type="molecule type" value="Genomic_DNA"/>
</dbReference>
<keyword evidence="3" id="KW-1185">Reference proteome</keyword>
<comment type="caution">
    <text evidence="2">The sequence shown here is derived from an EMBL/GenBank/DDBJ whole genome shotgun (WGS) entry which is preliminary data.</text>
</comment>
<dbReference type="Proteomes" id="UP000299102">
    <property type="component" value="Unassembled WGS sequence"/>
</dbReference>
<gene>
    <name evidence="2" type="ORF">EVAR_47757_1</name>
</gene>
<evidence type="ECO:0000313" key="2">
    <source>
        <dbReference type="EMBL" id="GBP42462.1"/>
    </source>
</evidence>
<dbReference type="AlphaFoldDB" id="A0A4C1VVP8"/>
<feature type="region of interest" description="Disordered" evidence="1">
    <location>
        <begin position="1"/>
        <end position="26"/>
    </location>
</feature>
<organism evidence="2 3">
    <name type="scientific">Eumeta variegata</name>
    <name type="common">Bagworm moth</name>
    <name type="synonym">Eumeta japonica</name>
    <dbReference type="NCBI Taxonomy" id="151549"/>
    <lineage>
        <taxon>Eukaryota</taxon>
        <taxon>Metazoa</taxon>
        <taxon>Ecdysozoa</taxon>
        <taxon>Arthropoda</taxon>
        <taxon>Hexapoda</taxon>
        <taxon>Insecta</taxon>
        <taxon>Pterygota</taxon>
        <taxon>Neoptera</taxon>
        <taxon>Endopterygota</taxon>
        <taxon>Lepidoptera</taxon>
        <taxon>Glossata</taxon>
        <taxon>Ditrysia</taxon>
        <taxon>Tineoidea</taxon>
        <taxon>Psychidae</taxon>
        <taxon>Oiketicinae</taxon>
        <taxon>Eumeta</taxon>
    </lineage>
</organism>
<protein>
    <submittedName>
        <fullName evidence="2">Uncharacterized protein</fullName>
    </submittedName>
</protein>
<name>A0A4C1VVP8_EUMVA</name>
<evidence type="ECO:0000256" key="1">
    <source>
        <dbReference type="SAM" id="MobiDB-lite"/>
    </source>
</evidence>
<evidence type="ECO:0000313" key="3">
    <source>
        <dbReference type="Proteomes" id="UP000299102"/>
    </source>
</evidence>
<reference evidence="2 3" key="1">
    <citation type="journal article" date="2019" name="Commun. Biol.">
        <title>The bagworm genome reveals a unique fibroin gene that provides high tensile strength.</title>
        <authorList>
            <person name="Kono N."/>
            <person name="Nakamura H."/>
            <person name="Ohtoshi R."/>
            <person name="Tomita M."/>
            <person name="Numata K."/>
            <person name="Arakawa K."/>
        </authorList>
    </citation>
    <scope>NUCLEOTIDE SEQUENCE [LARGE SCALE GENOMIC DNA]</scope>
</reference>